<evidence type="ECO:0000256" key="1">
    <source>
        <dbReference type="ARBA" id="ARBA00008078"/>
    </source>
</evidence>
<proteinExistence type="inferred from homology"/>
<comment type="function">
    <text evidence="4">Constitutes one of the two catalytic subunit of the tRNA-splicing endonuclease complex, a complex responsible for identification and cleavage of the splice sites in pre-tRNA. It cleaves pre-tRNA at the 5'- and 3'-splice sites to release the intron. The products are an intron and two tRNA half-molecules bearing 2',3'-cyclic phosphate and 5'-OH termini. There are no conserved sequences at the splice sites, but the intron is invariably located at the same site in the gene, placing the splice sites an invariant distance from the constant structural features of the tRNA body.</text>
</comment>
<dbReference type="RefSeq" id="XP_064768086.1">
    <property type="nucleotide sequence ID" value="XM_064912693.1"/>
</dbReference>
<keyword evidence="7" id="KW-1185">Reference proteome</keyword>
<organism evidence="6 7">
    <name type="scientific">Myxozyma melibiosi</name>
    <dbReference type="NCBI Taxonomy" id="54550"/>
    <lineage>
        <taxon>Eukaryota</taxon>
        <taxon>Fungi</taxon>
        <taxon>Dikarya</taxon>
        <taxon>Ascomycota</taxon>
        <taxon>Saccharomycotina</taxon>
        <taxon>Lipomycetes</taxon>
        <taxon>Lipomycetales</taxon>
        <taxon>Lipomycetaceae</taxon>
        <taxon>Myxozyma</taxon>
    </lineage>
</organism>
<dbReference type="InterPro" id="IPR006676">
    <property type="entry name" value="tRNA_splic"/>
</dbReference>
<dbReference type="InterPro" id="IPR016589">
    <property type="entry name" value="tRNA_splic_SEN2"/>
</dbReference>
<dbReference type="Proteomes" id="UP001498771">
    <property type="component" value="Unassembled WGS sequence"/>
</dbReference>
<evidence type="ECO:0000256" key="3">
    <source>
        <dbReference type="ARBA" id="ARBA00023239"/>
    </source>
</evidence>
<evidence type="ECO:0000256" key="4">
    <source>
        <dbReference type="PIRNR" id="PIRNR011789"/>
    </source>
</evidence>
<evidence type="ECO:0000256" key="2">
    <source>
        <dbReference type="ARBA" id="ARBA00022694"/>
    </source>
</evidence>
<dbReference type="PANTHER" id="PTHR21227:SF0">
    <property type="entry name" value="TRNA-SPLICING ENDONUCLEASE SUBUNIT SEN2"/>
    <property type="match status" value="1"/>
</dbReference>
<dbReference type="InterPro" id="IPR006677">
    <property type="entry name" value="tRNA_intron_Endonuc_cat-like"/>
</dbReference>
<dbReference type="GeneID" id="90038205"/>
<keyword evidence="2 4" id="KW-0819">tRNA processing</keyword>
<dbReference type="NCBIfam" id="TIGR00324">
    <property type="entry name" value="endA"/>
    <property type="match status" value="1"/>
</dbReference>
<comment type="caution">
    <text evidence="6">The sequence shown here is derived from an EMBL/GenBank/DDBJ whole genome shotgun (WGS) entry which is preliminary data.</text>
</comment>
<evidence type="ECO:0000259" key="5">
    <source>
        <dbReference type="Pfam" id="PF01974"/>
    </source>
</evidence>
<sequence>MPPKNRRNLNALYPDPLPVKVLSLPPVIPHNPVSLAQYIYAVVAQPVLAGFKRPRRFTGSLEKTSDAVSSYVSSIYIESEEDMQGLWRAGFFGKGSQSRSDPTWELRVVKRLNVPGREGMLAPEELTARRREARKRMKEERALAEQATASPEKITTVDASIVEKTETARPKKERAEDENLLDGQGNVRRLERLEITPQEAFFLTYALDVLDIYDDHTGDRISAPHLLGLLMPDWRPDNDFIMKYVVYHHYRSHGWCIRNGVKFGVDYLLYRRGPPFSHAEFGIIILPHYKDEARSEAAQRREWAWVSGVNRIVGGVKKTLILCYVEVPESIDTWHTVEELLTRYKVREVSFTRWLPSRNRD</sequence>
<dbReference type="Gene3D" id="3.40.1350.10">
    <property type="match status" value="1"/>
</dbReference>
<reference evidence="6 7" key="1">
    <citation type="submission" date="2024-03" db="EMBL/GenBank/DDBJ databases">
        <title>Genome-scale model development and genomic sequencing of the oleaginous clade Lipomyces.</title>
        <authorList>
            <consortium name="Lawrence Berkeley National Laboratory"/>
            <person name="Czajka J.J."/>
            <person name="Han Y."/>
            <person name="Kim J."/>
            <person name="Mondo S.J."/>
            <person name="Hofstad B.A."/>
            <person name="Robles A."/>
            <person name="Haridas S."/>
            <person name="Riley R."/>
            <person name="LaButti K."/>
            <person name="Pangilinan J."/>
            <person name="Andreopoulos W."/>
            <person name="Lipzen A."/>
            <person name="Yan J."/>
            <person name="Wang M."/>
            <person name="Ng V."/>
            <person name="Grigoriev I.V."/>
            <person name="Spatafora J.W."/>
            <person name="Magnuson J.K."/>
            <person name="Baker S.E."/>
            <person name="Pomraning K.R."/>
        </authorList>
    </citation>
    <scope>NUCLEOTIDE SEQUENCE [LARGE SCALE GENOMIC DNA]</scope>
    <source>
        <strain evidence="6 7">Phaff 52-87</strain>
    </source>
</reference>
<evidence type="ECO:0000313" key="7">
    <source>
        <dbReference type="Proteomes" id="UP001498771"/>
    </source>
</evidence>
<accession>A0ABR1F7K4</accession>
<dbReference type="Pfam" id="PF01974">
    <property type="entry name" value="tRNA_int_endo"/>
    <property type="match status" value="1"/>
</dbReference>
<feature type="domain" description="tRNA intron endonuclease catalytic" evidence="5">
    <location>
        <begin position="240"/>
        <end position="331"/>
    </location>
</feature>
<dbReference type="SUPFAM" id="SSF53032">
    <property type="entry name" value="tRNA-intron endonuclease catalytic domain-like"/>
    <property type="match status" value="1"/>
</dbReference>
<dbReference type="InterPro" id="IPR011856">
    <property type="entry name" value="tRNA_endonuc-like_dom_sf"/>
</dbReference>
<dbReference type="InterPro" id="IPR036167">
    <property type="entry name" value="tRNA_intron_Endo_cat-like_sf"/>
</dbReference>
<protein>
    <recommendedName>
        <fullName evidence="4">tRNA-splicing endonuclease subunit Sen2</fullName>
        <ecNumber evidence="4">4.6.1.16</ecNumber>
    </recommendedName>
</protein>
<dbReference type="CDD" id="cd22363">
    <property type="entry name" value="tRNA-intron_lyase_C"/>
    <property type="match status" value="1"/>
</dbReference>
<dbReference type="EC" id="4.6.1.16" evidence="4"/>
<keyword evidence="3 4" id="KW-0456">Lyase</keyword>
<name>A0ABR1F7K4_9ASCO</name>
<dbReference type="EMBL" id="JBBJBU010000006">
    <property type="protein sequence ID" value="KAK7205053.1"/>
    <property type="molecule type" value="Genomic_DNA"/>
</dbReference>
<dbReference type="PANTHER" id="PTHR21227">
    <property type="entry name" value="TRNA-SPLICING ENDONUCLEASE SUBUNIT SEN2"/>
    <property type="match status" value="1"/>
</dbReference>
<dbReference type="PIRSF" id="PIRSF011789">
    <property type="entry name" value="tRNA_splic_SEN2"/>
    <property type="match status" value="1"/>
</dbReference>
<gene>
    <name evidence="6" type="ORF">BZA70DRAFT_278971</name>
</gene>
<comment type="similarity">
    <text evidence="1 4">Belongs to the tRNA-intron endonuclease family.</text>
</comment>
<evidence type="ECO:0000313" key="6">
    <source>
        <dbReference type="EMBL" id="KAK7205053.1"/>
    </source>
</evidence>